<evidence type="ECO:0000313" key="11">
    <source>
        <dbReference type="EMBL" id="OUM49403.1"/>
    </source>
</evidence>
<sequence length="592" mass="67335">MNDIKNKLLWQEWGIILIRITWIVAIVTLTYQDNPNFPLEIVFISTFLSYVIPVILYKLQSELYVVTEIILVGGLSLYFAYTYHLAQFLSPAILTLAFFCRGKVNFYALPAMIIIYVLGVFFNFGFNRNKLLLSIFDVLFIYGVGHLLQRAVYSMDAIKQKLNLIKDKNAILEQYSSQVERITLLEERDRMARELYDTIGYKFTSVILSMETLRPHLTTQEGKEKLQEILDISRSALDNIRRQVHEMDPQEESNLDVSLLNLIEEFKSTTNVQVVFRTVGGYYPIAKKLKRIFCRCLQEAMTNATRHGGAETIQVLLQYHKNHVMLQIQDDGIGMEVIQEGFGLSGMRERLSEYQGSLSIDSTKNAGTIITCIIPGLHKEESFVQDEIRILIVDDQPIISDSLELLLREYGFRVSVANSGVQALKQCEEKQPHVVLMDIQMPEMNGITTTKEIKHRWPGTKVIMVTTFEETSSASEAIEAGVEGYVLKSVQPKELVAAIQLVNSGGTMLSHDIANRLFKEYSPIPKKLPYELTPREMDVLGCLKEGLRYKEIAAKLFLSEGTVRNYASSIYMKLQVSGRGEAVKKALDEAFL</sequence>
<keyword evidence="8" id="KW-0812">Transmembrane</keyword>
<accession>A0A1Y3MQI9</accession>
<comment type="subcellular location">
    <subcellularLocation>
        <location evidence="1">Cytoplasm</location>
    </subcellularLocation>
</comment>
<dbReference type="SMART" id="SM00448">
    <property type="entry name" value="REC"/>
    <property type="match status" value="1"/>
</dbReference>
<dbReference type="PANTHER" id="PTHR43214:SF24">
    <property type="entry name" value="TRANSCRIPTIONAL REGULATORY PROTEIN NARL-RELATED"/>
    <property type="match status" value="1"/>
</dbReference>
<dbReference type="Pfam" id="PF02518">
    <property type="entry name" value="HATPase_c"/>
    <property type="match status" value="1"/>
</dbReference>
<dbReference type="SUPFAM" id="SSF46894">
    <property type="entry name" value="C-terminal effector domain of the bipartite response regulators"/>
    <property type="match status" value="1"/>
</dbReference>
<dbReference type="SUPFAM" id="SSF52172">
    <property type="entry name" value="CheY-like"/>
    <property type="match status" value="1"/>
</dbReference>
<dbReference type="GO" id="GO:0046983">
    <property type="term" value="F:protein dimerization activity"/>
    <property type="evidence" value="ECO:0007669"/>
    <property type="project" value="InterPro"/>
</dbReference>
<dbReference type="InterPro" id="IPR058245">
    <property type="entry name" value="NreC/VraR/RcsB-like_REC"/>
</dbReference>
<dbReference type="CDD" id="cd17535">
    <property type="entry name" value="REC_NarL-like"/>
    <property type="match status" value="1"/>
</dbReference>
<keyword evidence="3 7" id="KW-0597">Phosphoprotein</keyword>
<protein>
    <submittedName>
        <fullName evidence="11">Response regulator receiver protein</fullName>
    </submittedName>
</protein>
<dbReference type="PANTHER" id="PTHR43214">
    <property type="entry name" value="TWO-COMPONENT RESPONSE REGULATOR"/>
    <property type="match status" value="1"/>
</dbReference>
<dbReference type="InterPro" id="IPR000792">
    <property type="entry name" value="Tscrpt_reg_LuxR_C"/>
</dbReference>
<evidence type="ECO:0000256" key="6">
    <source>
        <dbReference type="ARBA" id="ARBA00023163"/>
    </source>
</evidence>
<evidence type="ECO:0000256" key="7">
    <source>
        <dbReference type="PROSITE-ProRule" id="PRU00169"/>
    </source>
</evidence>
<dbReference type="Pfam" id="PF07730">
    <property type="entry name" value="HisKA_3"/>
    <property type="match status" value="1"/>
</dbReference>
<evidence type="ECO:0000256" key="3">
    <source>
        <dbReference type="ARBA" id="ARBA00022553"/>
    </source>
</evidence>
<dbReference type="Gene3D" id="3.30.565.10">
    <property type="entry name" value="Histidine kinase-like ATPase, C-terminal domain"/>
    <property type="match status" value="1"/>
</dbReference>
<evidence type="ECO:0000259" key="10">
    <source>
        <dbReference type="PROSITE" id="PS50110"/>
    </source>
</evidence>
<reference evidence="11 12" key="1">
    <citation type="submission" date="2017-02" db="EMBL/GenBank/DDBJ databases">
        <title>Bacillus pseudomycoides isolate FSL K6-0042.</title>
        <authorList>
            <person name="Kovac J."/>
        </authorList>
    </citation>
    <scope>NUCLEOTIDE SEQUENCE [LARGE SCALE GENOMIC DNA]</scope>
    <source>
        <strain evidence="11 12">FSL K6-0042</strain>
    </source>
</reference>
<dbReference type="PRINTS" id="PR00038">
    <property type="entry name" value="HTHLUXR"/>
</dbReference>
<dbReference type="SUPFAM" id="SSF55874">
    <property type="entry name" value="ATPase domain of HSP90 chaperone/DNA topoisomerase II/histidine kinase"/>
    <property type="match status" value="1"/>
</dbReference>
<dbReference type="GO" id="GO:0003677">
    <property type="term" value="F:DNA binding"/>
    <property type="evidence" value="ECO:0007669"/>
    <property type="project" value="UniProtKB-KW"/>
</dbReference>
<dbReference type="SMART" id="SM00421">
    <property type="entry name" value="HTH_LUXR"/>
    <property type="match status" value="1"/>
</dbReference>
<keyword evidence="8" id="KW-0472">Membrane</keyword>
<dbReference type="CDD" id="cd16917">
    <property type="entry name" value="HATPase_UhpB-NarQ-NarX-like"/>
    <property type="match status" value="1"/>
</dbReference>
<evidence type="ECO:0000256" key="4">
    <source>
        <dbReference type="ARBA" id="ARBA00023015"/>
    </source>
</evidence>
<keyword evidence="2" id="KW-0963">Cytoplasm</keyword>
<dbReference type="InterPro" id="IPR016032">
    <property type="entry name" value="Sig_transdc_resp-reg_C-effctor"/>
</dbReference>
<dbReference type="GO" id="GO:0005737">
    <property type="term" value="C:cytoplasm"/>
    <property type="evidence" value="ECO:0007669"/>
    <property type="project" value="UniProtKB-SubCell"/>
</dbReference>
<dbReference type="RefSeq" id="WP_088093897.1">
    <property type="nucleotide sequence ID" value="NZ_JBALMA010000439.1"/>
</dbReference>
<dbReference type="GO" id="GO:0006355">
    <property type="term" value="P:regulation of DNA-templated transcription"/>
    <property type="evidence" value="ECO:0007669"/>
    <property type="project" value="InterPro"/>
</dbReference>
<comment type="caution">
    <text evidence="11">The sequence shown here is derived from an EMBL/GenBank/DDBJ whole genome shotgun (WGS) entry which is preliminary data.</text>
</comment>
<dbReference type="InterPro" id="IPR011712">
    <property type="entry name" value="Sig_transdc_His_kin_sub3_dim/P"/>
</dbReference>
<evidence type="ECO:0000256" key="8">
    <source>
        <dbReference type="SAM" id="Phobius"/>
    </source>
</evidence>
<name>A0A1Y3MQI9_9BACI</name>
<feature type="transmembrane region" description="Helical" evidence="8">
    <location>
        <begin position="131"/>
        <end position="148"/>
    </location>
</feature>
<dbReference type="PROSITE" id="PS50110">
    <property type="entry name" value="RESPONSE_REGULATORY"/>
    <property type="match status" value="1"/>
</dbReference>
<dbReference type="SMART" id="SM00387">
    <property type="entry name" value="HATPase_c"/>
    <property type="match status" value="1"/>
</dbReference>
<keyword evidence="4" id="KW-0805">Transcription regulation</keyword>
<dbReference type="EMBL" id="MWPX01000006">
    <property type="protein sequence ID" value="OUM49403.1"/>
    <property type="molecule type" value="Genomic_DNA"/>
</dbReference>
<dbReference type="CDD" id="cd06170">
    <property type="entry name" value="LuxR_C_like"/>
    <property type="match status" value="1"/>
</dbReference>
<feature type="modified residue" description="4-aspartylphosphate" evidence="7">
    <location>
        <position position="438"/>
    </location>
</feature>
<dbReference type="PROSITE" id="PS50043">
    <property type="entry name" value="HTH_LUXR_2"/>
    <property type="match status" value="1"/>
</dbReference>
<dbReference type="InterPro" id="IPR003594">
    <property type="entry name" value="HATPase_dom"/>
</dbReference>
<dbReference type="Gene3D" id="3.40.50.2300">
    <property type="match status" value="1"/>
</dbReference>
<evidence type="ECO:0000259" key="9">
    <source>
        <dbReference type="PROSITE" id="PS50043"/>
    </source>
</evidence>
<gene>
    <name evidence="11" type="ORF">BW425_08290</name>
</gene>
<feature type="domain" description="HTH luxR-type" evidence="9">
    <location>
        <begin position="525"/>
        <end position="590"/>
    </location>
</feature>
<feature type="transmembrane region" description="Helical" evidence="8">
    <location>
        <begin position="12"/>
        <end position="31"/>
    </location>
</feature>
<keyword evidence="6" id="KW-0804">Transcription</keyword>
<dbReference type="InterPro" id="IPR036890">
    <property type="entry name" value="HATPase_C_sf"/>
</dbReference>
<dbReference type="AlphaFoldDB" id="A0A1Y3MQI9"/>
<dbReference type="GO" id="GO:0000155">
    <property type="term" value="F:phosphorelay sensor kinase activity"/>
    <property type="evidence" value="ECO:0007669"/>
    <property type="project" value="InterPro"/>
</dbReference>
<feature type="transmembrane region" description="Helical" evidence="8">
    <location>
        <begin position="37"/>
        <end position="56"/>
    </location>
</feature>
<evidence type="ECO:0000256" key="2">
    <source>
        <dbReference type="ARBA" id="ARBA00022490"/>
    </source>
</evidence>
<dbReference type="Pfam" id="PF00072">
    <property type="entry name" value="Response_reg"/>
    <property type="match status" value="1"/>
</dbReference>
<dbReference type="GO" id="GO:0016020">
    <property type="term" value="C:membrane"/>
    <property type="evidence" value="ECO:0007669"/>
    <property type="project" value="InterPro"/>
</dbReference>
<feature type="transmembrane region" description="Helical" evidence="8">
    <location>
        <begin position="63"/>
        <end position="84"/>
    </location>
</feature>
<evidence type="ECO:0000256" key="1">
    <source>
        <dbReference type="ARBA" id="ARBA00004496"/>
    </source>
</evidence>
<dbReference type="InterPro" id="IPR011006">
    <property type="entry name" value="CheY-like_superfamily"/>
</dbReference>
<feature type="transmembrane region" description="Helical" evidence="8">
    <location>
        <begin position="104"/>
        <end position="124"/>
    </location>
</feature>
<dbReference type="InterPro" id="IPR039420">
    <property type="entry name" value="WalR-like"/>
</dbReference>
<keyword evidence="5" id="KW-0238">DNA-binding</keyword>
<feature type="domain" description="Response regulatory" evidence="10">
    <location>
        <begin position="389"/>
        <end position="503"/>
    </location>
</feature>
<dbReference type="Gene3D" id="1.20.5.1930">
    <property type="match status" value="1"/>
</dbReference>
<evidence type="ECO:0000313" key="12">
    <source>
        <dbReference type="Proteomes" id="UP000195321"/>
    </source>
</evidence>
<dbReference type="PROSITE" id="PS00622">
    <property type="entry name" value="HTH_LUXR_1"/>
    <property type="match status" value="1"/>
</dbReference>
<evidence type="ECO:0000256" key="5">
    <source>
        <dbReference type="ARBA" id="ARBA00023125"/>
    </source>
</evidence>
<dbReference type="InterPro" id="IPR001789">
    <property type="entry name" value="Sig_transdc_resp-reg_receiver"/>
</dbReference>
<proteinExistence type="predicted"/>
<dbReference type="Proteomes" id="UP000195321">
    <property type="component" value="Unassembled WGS sequence"/>
</dbReference>
<dbReference type="Pfam" id="PF00196">
    <property type="entry name" value="GerE"/>
    <property type="match status" value="1"/>
</dbReference>
<keyword evidence="8" id="KW-1133">Transmembrane helix</keyword>
<organism evidence="11 12">
    <name type="scientific">Bacillus pseudomycoides</name>
    <dbReference type="NCBI Taxonomy" id="64104"/>
    <lineage>
        <taxon>Bacteria</taxon>
        <taxon>Bacillati</taxon>
        <taxon>Bacillota</taxon>
        <taxon>Bacilli</taxon>
        <taxon>Bacillales</taxon>
        <taxon>Bacillaceae</taxon>
        <taxon>Bacillus</taxon>
        <taxon>Bacillus cereus group</taxon>
    </lineage>
</organism>